<evidence type="ECO:0000313" key="3">
    <source>
        <dbReference type="Proteomes" id="UP000061432"/>
    </source>
</evidence>
<dbReference type="AlphaFoldDB" id="A0A0C6FMX9"/>
<dbReference type="PATRIC" id="fig|270351.10.peg.3358"/>
<protein>
    <submittedName>
        <fullName evidence="2">Uncharacterized protein</fullName>
    </submittedName>
</protein>
<dbReference type="EMBL" id="AP014704">
    <property type="protein sequence ID" value="BAQ46599.1"/>
    <property type="molecule type" value="Genomic_DNA"/>
</dbReference>
<name>A0A0C6FMX9_9HYPH</name>
<feature type="compositionally biased region" description="Low complexity" evidence="1">
    <location>
        <begin position="43"/>
        <end position="52"/>
    </location>
</feature>
<evidence type="ECO:0000313" key="2">
    <source>
        <dbReference type="EMBL" id="BAQ46599.1"/>
    </source>
</evidence>
<feature type="compositionally biased region" description="Basic and acidic residues" evidence="1">
    <location>
        <begin position="57"/>
        <end position="70"/>
    </location>
</feature>
<feature type="compositionally biased region" description="Basic and acidic residues" evidence="1">
    <location>
        <begin position="24"/>
        <end position="42"/>
    </location>
</feature>
<evidence type="ECO:0000256" key="1">
    <source>
        <dbReference type="SAM" id="MobiDB-lite"/>
    </source>
</evidence>
<dbReference type="Proteomes" id="UP000061432">
    <property type="component" value="Chromosome"/>
</dbReference>
<organism evidence="2 3">
    <name type="scientific">Methylobacterium aquaticum</name>
    <dbReference type="NCBI Taxonomy" id="270351"/>
    <lineage>
        <taxon>Bacteria</taxon>
        <taxon>Pseudomonadati</taxon>
        <taxon>Pseudomonadota</taxon>
        <taxon>Alphaproteobacteria</taxon>
        <taxon>Hyphomicrobiales</taxon>
        <taxon>Methylobacteriaceae</taxon>
        <taxon>Methylobacterium</taxon>
    </lineage>
</organism>
<proteinExistence type="predicted"/>
<reference evidence="3" key="2">
    <citation type="submission" date="2015-01" db="EMBL/GenBank/DDBJ databases">
        <title>Complete genome sequence of Methylobacterium aquaticum strain 22A.</title>
        <authorList>
            <person name="Tani A."/>
            <person name="Ogura Y."/>
            <person name="Hayashi T."/>
        </authorList>
    </citation>
    <scope>NUCLEOTIDE SEQUENCE [LARGE SCALE GENOMIC DNA]</scope>
    <source>
        <strain evidence="3">MA-22A</strain>
    </source>
</reference>
<dbReference type="KEGG" id="maqu:Maq22A_c17415"/>
<reference evidence="2 3" key="1">
    <citation type="journal article" date="2015" name="Genome Announc.">
        <title>Complete Genome Sequence of Methylobacterium aquaticum Strain 22A, Isolated from Racomitrium japonicum Moss.</title>
        <authorList>
            <person name="Tani A."/>
            <person name="Ogura Y."/>
            <person name="Hayashi T."/>
            <person name="Kimbara K."/>
        </authorList>
    </citation>
    <scope>NUCLEOTIDE SEQUENCE [LARGE SCALE GENOMIC DNA]</scope>
    <source>
        <strain evidence="2 3">MA-22A</strain>
    </source>
</reference>
<sequence>MGVRMGARVRTAAGAYRILAPASRRTDRSCEGRRGGARDEPRPGQGAPAPGGTRQGPKREAAEIWSQQDRRGLTARELIRLAQAVRLRAPAPRDPSAGR</sequence>
<feature type="region of interest" description="Disordered" evidence="1">
    <location>
        <begin position="20"/>
        <end position="70"/>
    </location>
</feature>
<gene>
    <name evidence="2" type="ORF">Maq22A_c17415</name>
</gene>
<accession>A0A0C6FMX9</accession>